<dbReference type="RefSeq" id="XP_007689009.1">
    <property type="nucleotide sequence ID" value="XM_007690819.1"/>
</dbReference>
<dbReference type="HOGENOM" id="CLU_1767740_0_0_1"/>
<dbReference type="KEGG" id="bor:COCMIDRAFT_98097"/>
<proteinExistence type="predicted"/>
<evidence type="ECO:0000313" key="2">
    <source>
        <dbReference type="Proteomes" id="UP000054032"/>
    </source>
</evidence>
<keyword evidence="2" id="KW-1185">Reference proteome</keyword>
<dbReference type="EMBL" id="KI964003">
    <property type="protein sequence ID" value="EUC44512.1"/>
    <property type="molecule type" value="Genomic_DNA"/>
</dbReference>
<accession>W6YYR8</accession>
<dbReference type="OrthoDB" id="3678694at2759"/>
<name>W6YYR8_COCMI</name>
<dbReference type="GeneID" id="19129186"/>
<gene>
    <name evidence="1" type="ORF">COCMIDRAFT_98097</name>
</gene>
<organism evidence="1 2">
    <name type="scientific">Bipolaris oryzae ATCC 44560</name>
    <dbReference type="NCBI Taxonomy" id="930090"/>
    <lineage>
        <taxon>Eukaryota</taxon>
        <taxon>Fungi</taxon>
        <taxon>Dikarya</taxon>
        <taxon>Ascomycota</taxon>
        <taxon>Pezizomycotina</taxon>
        <taxon>Dothideomycetes</taxon>
        <taxon>Pleosporomycetidae</taxon>
        <taxon>Pleosporales</taxon>
        <taxon>Pleosporineae</taxon>
        <taxon>Pleosporaceae</taxon>
        <taxon>Bipolaris</taxon>
    </lineage>
</organism>
<sequence length="147" mass="16612">MPMGTPVWSQSSLTCIETPLGPALPAHMDFVLTAVRQTAVFLKRLTGTYTPVTASFMPQCYSFQTLYVVLTIMIDMDGWTCIHLKRKCSEEDFDKFVQSYCLALRNTKNAGANQHPYQGYIQYAPCLLGCGPRSVPYKRYHAAYPLR</sequence>
<protein>
    <submittedName>
        <fullName evidence="1">Uncharacterized protein</fullName>
    </submittedName>
</protein>
<dbReference type="Proteomes" id="UP000054032">
    <property type="component" value="Unassembled WGS sequence"/>
</dbReference>
<dbReference type="AlphaFoldDB" id="W6YYR8"/>
<reference evidence="1 2" key="1">
    <citation type="journal article" date="2013" name="PLoS Genet.">
        <title>Comparative genome structure, secondary metabolite, and effector coding capacity across Cochliobolus pathogens.</title>
        <authorList>
            <person name="Condon B.J."/>
            <person name="Leng Y."/>
            <person name="Wu D."/>
            <person name="Bushley K.E."/>
            <person name="Ohm R.A."/>
            <person name="Otillar R."/>
            <person name="Martin J."/>
            <person name="Schackwitz W."/>
            <person name="Grimwood J."/>
            <person name="MohdZainudin N."/>
            <person name="Xue C."/>
            <person name="Wang R."/>
            <person name="Manning V.A."/>
            <person name="Dhillon B."/>
            <person name="Tu Z.J."/>
            <person name="Steffenson B.J."/>
            <person name="Salamov A."/>
            <person name="Sun H."/>
            <person name="Lowry S."/>
            <person name="LaButti K."/>
            <person name="Han J."/>
            <person name="Copeland A."/>
            <person name="Lindquist E."/>
            <person name="Barry K."/>
            <person name="Schmutz J."/>
            <person name="Baker S.E."/>
            <person name="Ciuffetti L.M."/>
            <person name="Grigoriev I.V."/>
            <person name="Zhong S."/>
            <person name="Turgeon B.G."/>
        </authorList>
    </citation>
    <scope>NUCLEOTIDE SEQUENCE [LARGE SCALE GENOMIC DNA]</scope>
    <source>
        <strain evidence="1 2">ATCC 44560</strain>
    </source>
</reference>
<evidence type="ECO:0000313" key="1">
    <source>
        <dbReference type="EMBL" id="EUC44512.1"/>
    </source>
</evidence>